<dbReference type="PROSITE" id="PS51257">
    <property type="entry name" value="PROKAR_LIPOPROTEIN"/>
    <property type="match status" value="1"/>
</dbReference>
<dbReference type="PIRSF" id="PIRSF002825">
    <property type="entry name" value="CfbpA"/>
    <property type="match status" value="1"/>
</dbReference>
<dbReference type="SUPFAM" id="SSF53850">
    <property type="entry name" value="Periplasmic binding protein-like II"/>
    <property type="match status" value="1"/>
</dbReference>
<feature type="binding site" evidence="3">
    <location>
        <position position="48"/>
    </location>
    <ligand>
        <name>Fe cation</name>
        <dbReference type="ChEBI" id="CHEBI:24875"/>
    </ligand>
</feature>
<dbReference type="PATRIC" id="fig|1280946.3.peg.2878"/>
<name>A0A062TWR4_9PROT</name>
<accession>A0A062TWR4</accession>
<feature type="chain" id="PRO_5001613889" description="Iron ABC transporter substrate-binding protein" evidence="4">
    <location>
        <begin position="22"/>
        <end position="354"/>
    </location>
</feature>
<dbReference type="OrthoDB" id="9769567at2"/>
<dbReference type="GO" id="GO:0030288">
    <property type="term" value="C:outer membrane-bounded periplasmic space"/>
    <property type="evidence" value="ECO:0007669"/>
    <property type="project" value="TreeGrafter"/>
</dbReference>
<dbReference type="STRING" id="1280946.HY29_04095"/>
<dbReference type="GO" id="GO:0046872">
    <property type="term" value="F:metal ion binding"/>
    <property type="evidence" value="ECO:0007669"/>
    <property type="project" value="UniProtKB-KW"/>
</dbReference>
<keyword evidence="6" id="KW-1185">Reference proteome</keyword>
<keyword evidence="3" id="KW-0408">Iron</keyword>
<dbReference type="EMBL" id="AWFF01000065">
    <property type="protein sequence ID" value="KCZ52471.1"/>
    <property type="molecule type" value="Genomic_DNA"/>
</dbReference>
<organism evidence="5 6">
    <name type="scientific">Hyphomonas beringensis</name>
    <dbReference type="NCBI Taxonomy" id="1280946"/>
    <lineage>
        <taxon>Bacteria</taxon>
        <taxon>Pseudomonadati</taxon>
        <taxon>Pseudomonadota</taxon>
        <taxon>Alphaproteobacteria</taxon>
        <taxon>Hyphomonadales</taxon>
        <taxon>Hyphomonadaceae</taxon>
        <taxon>Hyphomonas</taxon>
    </lineage>
</organism>
<dbReference type="InterPro" id="IPR026045">
    <property type="entry name" value="Ferric-bd"/>
</dbReference>
<dbReference type="AlphaFoldDB" id="A0A062TWR4"/>
<comment type="similarity">
    <text evidence="1">Belongs to the bacterial solute-binding protein 1 family.</text>
</comment>
<feature type="binding site" evidence="3">
    <location>
        <position position="236"/>
    </location>
    <ligand>
        <name>Fe cation</name>
        <dbReference type="ChEBI" id="CHEBI:24875"/>
    </ligand>
</feature>
<dbReference type="eggNOG" id="COG1840">
    <property type="taxonomic scope" value="Bacteria"/>
</dbReference>
<dbReference type="InterPro" id="IPR006059">
    <property type="entry name" value="SBP"/>
</dbReference>
<dbReference type="RefSeq" id="WP_034798170.1">
    <property type="nucleotide sequence ID" value="NZ_AWFF01000065.1"/>
</dbReference>
<evidence type="ECO:0008006" key="7">
    <source>
        <dbReference type="Google" id="ProtNLM"/>
    </source>
</evidence>
<dbReference type="Gene3D" id="3.40.190.10">
    <property type="entry name" value="Periplasmic binding protein-like II"/>
    <property type="match status" value="2"/>
</dbReference>
<gene>
    <name evidence="5" type="ORF">HY29_04095</name>
</gene>
<evidence type="ECO:0000313" key="6">
    <source>
        <dbReference type="Proteomes" id="UP000027037"/>
    </source>
</evidence>
<feature type="signal peptide" evidence="4">
    <location>
        <begin position="1"/>
        <end position="21"/>
    </location>
</feature>
<reference evidence="5 6" key="1">
    <citation type="journal article" date="2014" name="Antonie Van Leeuwenhoek">
        <title>Hyphomonas beringensis sp. nov. and Hyphomonas chukchiensis sp. nov., isolated from surface seawater of the Bering Sea and Chukchi Sea.</title>
        <authorList>
            <person name="Li C."/>
            <person name="Lai Q."/>
            <person name="Li G."/>
            <person name="Dong C."/>
            <person name="Wang J."/>
            <person name="Liao Y."/>
            <person name="Shao Z."/>
        </authorList>
    </citation>
    <scope>NUCLEOTIDE SEQUENCE [LARGE SCALE GENOMIC DNA]</scope>
    <source>
        <strain evidence="5 6">25B14_1</strain>
    </source>
</reference>
<evidence type="ECO:0000313" key="5">
    <source>
        <dbReference type="EMBL" id="KCZ52471.1"/>
    </source>
</evidence>
<evidence type="ECO:0000256" key="4">
    <source>
        <dbReference type="SAM" id="SignalP"/>
    </source>
</evidence>
<evidence type="ECO:0000256" key="1">
    <source>
        <dbReference type="ARBA" id="ARBA00008520"/>
    </source>
</evidence>
<dbReference type="Proteomes" id="UP000027037">
    <property type="component" value="Unassembled WGS sequence"/>
</dbReference>
<dbReference type="PANTHER" id="PTHR30006">
    <property type="entry name" value="THIAMINE-BINDING PERIPLASMIC PROTEIN-RELATED"/>
    <property type="match status" value="1"/>
</dbReference>
<feature type="binding site" evidence="3">
    <location>
        <position position="235"/>
    </location>
    <ligand>
        <name>Fe cation</name>
        <dbReference type="ChEBI" id="CHEBI:24875"/>
    </ligand>
</feature>
<evidence type="ECO:0000256" key="3">
    <source>
        <dbReference type="PIRSR" id="PIRSR002825-1"/>
    </source>
</evidence>
<dbReference type="Pfam" id="PF01547">
    <property type="entry name" value="SBP_bac_1"/>
    <property type="match status" value="1"/>
</dbReference>
<dbReference type="PANTHER" id="PTHR30006:SF15">
    <property type="entry name" value="IRON-UTILIZATION PERIPLASMIC PROTEIN"/>
    <property type="match status" value="1"/>
</dbReference>
<protein>
    <recommendedName>
        <fullName evidence="7">Iron ABC transporter substrate-binding protein</fullName>
    </recommendedName>
</protein>
<sequence length="354" mass="38614">MKWYAPLATAALFLAACSGPANEPAESDAPVTPAAESAGVLNVYSARHYDSDKKMYKQFEAETGIKVRFRESGAAELLEAMKAEGENSPADVIISSDAGTLYRFEAAGLTQPANSEILDEVVPEHFRDPDGNWYGLTKRFRVIVYDPERVTPEQVDEYADLASADFDGEVCMRSSTNIYNLSLMGELIDRMGADTAAAWARSVVENFARPPQGGDTTQIEAIAAGECSVALTNHYYWVRMMQGSPTQRAAASKTKLSFPQQDSWGTHVNVTGAAVAANSPNRENALRFIEWLTTPEGQALLTTETKEVPLIEGAKMPEGLELLPAEFKESVFPLNKLGENQGEAQAIYDRAGWN</sequence>
<keyword evidence="3" id="KW-0479">Metal-binding</keyword>
<proteinExistence type="inferred from homology"/>
<evidence type="ECO:0000256" key="2">
    <source>
        <dbReference type="ARBA" id="ARBA00022729"/>
    </source>
</evidence>
<comment type="caution">
    <text evidence="5">The sequence shown here is derived from an EMBL/GenBank/DDBJ whole genome shotgun (WGS) entry which is preliminary data.</text>
</comment>
<keyword evidence="2 4" id="KW-0732">Signal</keyword>